<accession>A0A4R2IBZ2</accession>
<evidence type="ECO:0000256" key="4">
    <source>
        <dbReference type="SAM" id="SignalP"/>
    </source>
</evidence>
<evidence type="ECO:0000259" key="5">
    <source>
        <dbReference type="Pfam" id="PF01464"/>
    </source>
</evidence>
<evidence type="ECO:0000259" key="6">
    <source>
        <dbReference type="Pfam" id="PF14718"/>
    </source>
</evidence>
<sequence>MRSTPVVRRSWRACAALLVLAAGCAAVPAAAADRASQRAQFRAALAAAKKPPEGAWRKLAAGLDADRYPLYPYIELAALRPRIARLERAEVERFLERWRGTLPAQDLREAWLRELARRGDWKTYRATYAPSEDRDLQCNALLARLADGEKPDYATDVQPFWQGDRALPASCEAVLQALRVQHVVSDAQVWEHLERAADAGSADAADDAAALLTGSERVAADRIVAALREPAAILAKAKDWADDARTRDALSYALARHARRNSDAAETAWADLGARFKWNEAQKNRILNALALYRATSYSPDASARLAALPAAADDDATREWRVRVALAGGDWAETLAALDRLSDTQKADARWRYLRARMLGKLGRDDEAKALYADVAREANFHGFLAADWSGTAYSICPLKLAGDAQSEAALAQQPDLERAFEFRELGMLPDARREWRFALGKLDANQRRLAADYAYRKGWYDRAVFAFSADPETQRLYEQRFPLGLEALVRREAARVGIDPSWSYGILRAESAWMTDAHSHADAYGLMQLLPGVAKKLAKAEKLPYSSAQDLFDPTLNVQLGTRFLGRMADAYDGSPWLASAAYNAGQAPVGRWLDARGSLDPDFFIETIPYKETREYVARVLAFSVIYDWRMNGKALPLSARMPKIGQSYRAPDASTPRKEVVCASAAMQKPPADAPASDAPPPDAGITGPATPQPSAPR</sequence>
<dbReference type="OrthoDB" id="92254at2"/>
<dbReference type="Gene3D" id="1.10.1240.20">
    <property type="entry name" value="Lytic transglycosylase, superhelical linker domain"/>
    <property type="match status" value="1"/>
</dbReference>
<feature type="domain" description="Lytic transglycosylase superhelical linker" evidence="6">
    <location>
        <begin position="412"/>
        <end position="469"/>
    </location>
</feature>
<comment type="caution">
    <text evidence="7">The sequence shown here is derived from an EMBL/GenBank/DDBJ whole genome shotgun (WGS) entry which is preliminary data.</text>
</comment>
<dbReference type="InterPro" id="IPR008939">
    <property type="entry name" value="Lytic_TGlycosylase_superhlx_U"/>
</dbReference>
<dbReference type="Gene3D" id="1.25.20.10">
    <property type="entry name" value="Bacterial muramidases"/>
    <property type="match status" value="1"/>
</dbReference>
<dbReference type="Pfam" id="PF01464">
    <property type="entry name" value="SLT"/>
    <property type="match status" value="1"/>
</dbReference>
<dbReference type="PANTHER" id="PTHR37423">
    <property type="entry name" value="SOLUBLE LYTIC MUREIN TRANSGLYCOSYLASE-RELATED"/>
    <property type="match status" value="1"/>
</dbReference>
<organism evidence="7 8">
    <name type="scientific">Dokdonella fugitiva</name>
    <dbReference type="NCBI Taxonomy" id="328517"/>
    <lineage>
        <taxon>Bacteria</taxon>
        <taxon>Pseudomonadati</taxon>
        <taxon>Pseudomonadota</taxon>
        <taxon>Gammaproteobacteria</taxon>
        <taxon>Lysobacterales</taxon>
        <taxon>Rhodanobacteraceae</taxon>
        <taxon>Dokdonella</taxon>
    </lineage>
</organism>
<proteinExistence type="inferred from homology"/>
<dbReference type="InterPro" id="IPR023346">
    <property type="entry name" value="Lysozyme-like_dom_sf"/>
</dbReference>
<dbReference type="PANTHER" id="PTHR37423:SF5">
    <property type="entry name" value="SOLUBLE LYTIC MUREIN TRANSGLYCOSYLASE"/>
    <property type="match status" value="1"/>
</dbReference>
<keyword evidence="8" id="KW-1185">Reference proteome</keyword>
<feature type="signal peptide" evidence="4">
    <location>
        <begin position="1"/>
        <end position="31"/>
    </location>
</feature>
<dbReference type="Pfam" id="PF14718">
    <property type="entry name" value="SLT_L"/>
    <property type="match status" value="1"/>
</dbReference>
<feature type="region of interest" description="Disordered" evidence="3">
    <location>
        <begin position="652"/>
        <end position="702"/>
    </location>
</feature>
<dbReference type="RefSeq" id="WP_158287375.1">
    <property type="nucleotide sequence ID" value="NZ_SLWQ01000003.1"/>
</dbReference>
<name>A0A4R2IBZ2_9GAMM</name>
<feature type="domain" description="Transglycosylase SLT" evidence="5">
    <location>
        <begin position="491"/>
        <end position="603"/>
    </location>
</feature>
<dbReference type="CDD" id="cd13401">
    <property type="entry name" value="Slt70-like"/>
    <property type="match status" value="1"/>
</dbReference>
<evidence type="ECO:0000313" key="7">
    <source>
        <dbReference type="EMBL" id="TCO41259.1"/>
    </source>
</evidence>
<dbReference type="InterPro" id="IPR037061">
    <property type="entry name" value="Lytic_TGlycoase_superhlx_L_sf"/>
</dbReference>
<dbReference type="Proteomes" id="UP000294862">
    <property type="component" value="Unassembled WGS sequence"/>
</dbReference>
<reference evidence="7 8" key="1">
    <citation type="journal article" date="2015" name="Stand. Genomic Sci.">
        <title>Genomic Encyclopedia of Bacterial and Archaeal Type Strains, Phase III: the genomes of soil and plant-associated and newly described type strains.</title>
        <authorList>
            <person name="Whitman W.B."/>
            <person name="Woyke T."/>
            <person name="Klenk H.P."/>
            <person name="Zhou Y."/>
            <person name="Lilburn T.G."/>
            <person name="Beck B.J."/>
            <person name="De Vos P."/>
            <person name="Vandamme P."/>
            <person name="Eisen J.A."/>
            <person name="Garrity G."/>
            <person name="Hugenholtz P."/>
            <person name="Kyrpides N.C."/>
        </authorList>
    </citation>
    <scope>NUCLEOTIDE SEQUENCE [LARGE SCALE GENOMIC DNA]</scope>
    <source>
        <strain evidence="7 8">A3</strain>
    </source>
</reference>
<dbReference type="GO" id="GO:0004553">
    <property type="term" value="F:hydrolase activity, hydrolyzing O-glycosyl compounds"/>
    <property type="evidence" value="ECO:0007669"/>
    <property type="project" value="InterPro"/>
</dbReference>
<dbReference type="SUPFAM" id="SSF53955">
    <property type="entry name" value="Lysozyme-like"/>
    <property type="match status" value="1"/>
</dbReference>
<dbReference type="EMBL" id="SLWQ01000003">
    <property type="protein sequence ID" value="TCO41259.1"/>
    <property type="molecule type" value="Genomic_DNA"/>
</dbReference>
<evidence type="ECO:0000256" key="1">
    <source>
        <dbReference type="ARBA" id="ARBA00007734"/>
    </source>
</evidence>
<evidence type="ECO:0000313" key="8">
    <source>
        <dbReference type="Proteomes" id="UP000294862"/>
    </source>
</evidence>
<dbReference type="Gene3D" id="1.10.530.10">
    <property type="match status" value="1"/>
</dbReference>
<dbReference type="GO" id="GO:0042597">
    <property type="term" value="C:periplasmic space"/>
    <property type="evidence" value="ECO:0007669"/>
    <property type="project" value="InterPro"/>
</dbReference>
<evidence type="ECO:0000256" key="3">
    <source>
        <dbReference type="SAM" id="MobiDB-lite"/>
    </source>
</evidence>
<comment type="similarity">
    <text evidence="1">Belongs to the transglycosylase Slt family.</text>
</comment>
<dbReference type="InterPro" id="IPR008258">
    <property type="entry name" value="Transglycosylase_SLT_dom_1"/>
</dbReference>
<evidence type="ECO:0000256" key="2">
    <source>
        <dbReference type="ARBA" id="ARBA00022729"/>
    </source>
</evidence>
<gene>
    <name evidence="7" type="ORF">EV148_103179</name>
</gene>
<dbReference type="AlphaFoldDB" id="A0A4R2IBZ2"/>
<keyword evidence="2 4" id="KW-0732">Signal</keyword>
<protein>
    <submittedName>
        <fullName evidence="7">Soluble lytic murein transglycosylase</fullName>
    </submittedName>
</protein>
<dbReference type="PROSITE" id="PS51257">
    <property type="entry name" value="PROKAR_LIPOPROTEIN"/>
    <property type="match status" value="1"/>
</dbReference>
<feature type="chain" id="PRO_5020229348" evidence="4">
    <location>
        <begin position="32"/>
        <end position="702"/>
    </location>
</feature>
<dbReference type="InterPro" id="IPR012289">
    <property type="entry name" value="Lytic_TGlycosylase_superhlx_L"/>
</dbReference>
<dbReference type="SUPFAM" id="SSF48435">
    <property type="entry name" value="Bacterial muramidases"/>
    <property type="match status" value="1"/>
</dbReference>